<dbReference type="GO" id="GO:0005829">
    <property type="term" value="C:cytosol"/>
    <property type="evidence" value="ECO:0007669"/>
    <property type="project" value="TreeGrafter"/>
</dbReference>
<evidence type="ECO:0000313" key="1">
    <source>
        <dbReference type="EMBL" id="TDA76348.1"/>
    </source>
</evidence>
<dbReference type="PANTHER" id="PTHR21197:SF0">
    <property type="entry name" value="UDP-GALACTOPYRANOSE MUTASE"/>
    <property type="match status" value="1"/>
</dbReference>
<name>A0A4R4GHV1_9BACT</name>
<dbReference type="Gene3D" id="3.50.50.60">
    <property type="entry name" value="FAD/NAD(P)-binding domain"/>
    <property type="match status" value="1"/>
</dbReference>
<dbReference type="GO" id="GO:0008767">
    <property type="term" value="F:UDP-galactopyranose mutase activity"/>
    <property type="evidence" value="ECO:0007669"/>
    <property type="project" value="TreeGrafter"/>
</dbReference>
<evidence type="ECO:0000313" key="2">
    <source>
        <dbReference type="Proteomes" id="UP000294527"/>
    </source>
</evidence>
<dbReference type="RefSeq" id="WP_132140559.1">
    <property type="nucleotide sequence ID" value="NZ_CAXSRD010000002.1"/>
</dbReference>
<sequence>MKKQKVAVIGAGISGLTVAQLLKDKYHVTVYEKDDKPGGLIKCDRINGSLFHTCGGHVLNSKYPDVIEWIKQFVDFDKEYVKADRNSCIVFGDDSYVPYPIENHVYLLPKYLQFRCIEDFLSIAKERYSIYNNFEDFLRKRFGDTLFELYFEPYNKKVWGCPLKEIPMSWLEEKLPMPTVTEMIFNNINHIEEKNFVHSTFWYPKQGGSQFFANRLATGVEVKYGKSIDKLKCSKGVWHVDSKDFDIVVFCGNIKQLPICVEGVDIPPYKNRIDALLYHGTTTVFCEIEKNLYSWMYLPSSEYDSHRIICTGNFSETNNAHGKMTGTVEFTDKVSLSVIKDHLQKMPFSPRYITHKYNTYTYPIQTSDTRKMVDNLKEMMRKNNFYFTGRFADWEYYNMDTAIKAAMILCNKWL</sequence>
<dbReference type="InterPro" id="IPR036188">
    <property type="entry name" value="FAD/NAD-bd_sf"/>
</dbReference>
<dbReference type="EMBL" id="SLTU01000001">
    <property type="protein sequence ID" value="TDA76348.1"/>
    <property type="molecule type" value="Genomic_DNA"/>
</dbReference>
<dbReference type="PANTHER" id="PTHR21197">
    <property type="entry name" value="UDP-GALACTOPYRANOSE MUTASE"/>
    <property type="match status" value="1"/>
</dbReference>
<dbReference type="Proteomes" id="UP000294527">
    <property type="component" value="Unassembled WGS sequence"/>
</dbReference>
<protein>
    <submittedName>
        <fullName evidence="1">FAD-dependent oxidoreductase</fullName>
    </submittedName>
</protein>
<gene>
    <name evidence="1" type="ORF">E1I98_08250</name>
</gene>
<dbReference type="SUPFAM" id="SSF51971">
    <property type="entry name" value="Nucleotide-binding domain"/>
    <property type="match status" value="1"/>
</dbReference>
<dbReference type="GO" id="GO:0050660">
    <property type="term" value="F:flavin adenine dinucleotide binding"/>
    <property type="evidence" value="ECO:0007669"/>
    <property type="project" value="TreeGrafter"/>
</dbReference>
<organism evidence="1 2">
    <name type="scientific">Phocaeicola dorei</name>
    <dbReference type="NCBI Taxonomy" id="357276"/>
    <lineage>
        <taxon>Bacteria</taxon>
        <taxon>Pseudomonadati</taxon>
        <taxon>Bacteroidota</taxon>
        <taxon>Bacteroidia</taxon>
        <taxon>Bacteroidales</taxon>
        <taxon>Bacteroidaceae</taxon>
        <taxon>Phocaeicola</taxon>
    </lineage>
</organism>
<comment type="caution">
    <text evidence="1">The sequence shown here is derived from an EMBL/GenBank/DDBJ whole genome shotgun (WGS) entry which is preliminary data.</text>
</comment>
<dbReference type="AlphaFoldDB" id="A0A4R4GHV1"/>
<reference evidence="1 2" key="1">
    <citation type="journal article" date="2019" name="Nat. Microbiol.">
        <title>Genomic variation and strain-specific functional adaptation in the human gut microbiome during early life.</title>
        <authorList>
            <person name="Vatanen T."/>
            <person name="Plichta D.R."/>
            <person name="Somani J."/>
            <person name="Munch P.C."/>
            <person name="Arthur T.D."/>
            <person name="Hall A.B."/>
            <person name="Rudolf S."/>
            <person name="Oakeley E.J."/>
            <person name="Ke X."/>
            <person name="Young R.A."/>
            <person name="Haiser H.J."/>
            <person name="Kolde R."/>
            <person name="Yassour M."/>
            <person name="Luopajarvi K."/>
            <person name="Siljander H."/>
            <person name="Virtanen S.M."/>
            <person name="Ilonen J."/>
            <person name="Uibo R."/>
            <person name="Tillmann V."/>
            <person name="Mokurov S."/>
            <person name="Dorshakova N."/>
            <person name="Porter J.A."/>
            <person name="McHardy A.C."/>
            <person name="Lahdesmaki H."/>
            <person name="Vlamakis H."/>
            <person name="Huttenhower C."/>
            <person name="Knip M."/>
            <person name="Xavier R.J."/>
        </authorList>
    </citation>
    <scope>NUCLEOTIDE SEQUENCE [LARGE SCALE GENOMIC DNA]</scope>
    <source>
        <strain evidence="1 2">RJX1047</strain>
    </source>
</reference>
<proteinExistence type="predicted"/>
<dbReference type="Pfam" id="PF13450">
    <property type="entry name" value="NAD_binding_8"/>
    <property type="match status" value="1"/>
</dbReference>
<accession>A0A4R4GHV1</accession>